<evidence type="ECO:0000313" key="2">
    <source>
        <dbReference type="EMBL" id="MCG7320611.1"/>
    </source>
</evidence>
<organism evidence="2 3">
    <name type="scientific">Arsenicicoccus bolidensis</name>
    <dbReference type="NCBI Taxonomy" id="229480"/>
    <lineage>
        <taxon>Bacteria</taxon>
        <taxon>Bacillati</taxon>
        <taxon>Actinomycetota</taxon>
        <taxon>Actinomycetes</taxon>
        <taxon>Micrococcales</taxon>
        <taxon>Intrasporangiaceae</taxon>
        <taxon>Arsenicicoccus</taxon>
    </lineage>
</organism>
<dbReference type="Proteomes" id="UP001521931">
    <property type="component" value="Unassembled WGS sequence"/>
</dbReference>
<reference evidence="2 3" key="1">
    <citation type="submission" date="2022-02" db="EMBL/GenBank/DDBJ databases">
        <title>Uncovering new skin microbiome diversity through culturing and metagenomics.</title>
        <authorList>
            <person name="Conlan S."/>
            <person name="Deming C."/>
            <person name="Nisc Comparative Sequencing Program N."/>
            <person name="Segre J.A."/>
        </authorList>
    </citation>
    <scope>NUCLEOTIDE SEQUENCE [LARGE SCALE GENOMIC DNA]</scope>
    <source>
        <strain evidence="2 3">ACRQZ</strain>
    </source>
</reference>
<accession>A0ABS9PYA6</accession>
<proteinExistence type="predicted"/>
<dbReference type="RefSeq" id="WP_239261704.1">
    <property type="nucleotide sequence ID" value="NZ_DAMCVA010000050.1"/>
</dbReference>
<keyword evidence="3" id="KW-1185">Reference proteome</keyword>
<name>A0ABS9PYA6_9MICO</name>
<sequence>MAPAFALRRGVPAPRQSTPTTCGSTCLVVARMLTDPAYAERVRRHGLVPEELVVRNRTNRLLASPVSWQLPWPRALGTPPWGAGHELARVLGLRRRAVRWRVVRWAGRAERAELLRAWEASLASDGPVLLYVGSRWLPRHVTMLVPAADGAGVDVFEPSAGEVLELDLAAFIDGRVSLAGWSTPWLAVGAVVGRGGSS</sequence>
<comment type="caution">
    <text evidence="2">The sequence shown here is derived from an EMBL/GenBank/DDBJ whole genome shotgun (WGS) entry which is preliminary data.</text>
</comment>
<evidence type="ECO:0000256" key="1">
    <source>
        <dbReference type="SAM" id="MobiDB-lite"/>
    </source>
</evidence>
<dbReference type="EMBL" id="JAKRCV010000003">
    <property type="protein sequence ID" value="MCG7320611.1"/>
    <property type="molecule type" value="Genomic_DNA"/>
</dbReference>
<evidence type="ECO:0000313" key="3">
    <source>
        <dbReference type="Proteomes" id="UP001521931"/>
    </source>
</evidence>
<evidence type="ECO:0008006" key="4">
    <source>
        <dbReference type="Google" id="ProtNLM"/>
    </source>
</evidence>
<protein>
    <recommendedName>
        <fullName evidence="4">Peptidase C39-like domain-containing protein</fullName>
    </recommendedName>
</protein>
<gene>
    <name evidence="2" type="ORF">MHL29_01715</name>
</gene>
<feature type="region of interest" description="Disordered" evidence="1">
    <location>
        <begin position="1"/>
        <end position="20"/>
    </location>
</feature>